<protein>
    <submittedName>
        <fullName evidence="1">DUF1643 domain-containing protein</fullName>
    </submittedName>
</protein>
<evidence type="ECO:0000313" key="2">
    <source>
        <dbReference type="Proteomes" id="UP000505210"/>
    </source>
</evidence>
<organism evidence="1 2">
    <name type="scientific">Thermoleptolyngbya sichuanensis A183</name>
    <dbReference type="NCBI Taxonomy" id="2737172"/>
    <lineage>
        <taxon>Bacteria</taxon>
        <taxon>Bacillati</taxon>
        <taxon>Cyanobacteriota</taxon>
        <taxon>Cyanophyceae</taxon>
        <taxon>Oculatellales</taxon>
        <taxon>Oculatellaceae</taxon>
        <taxon>Thermoleptolyngbya</taxon>
        <taxon>Thermoleptolyngbya sichuanensis</taxon>
    </lineage>
</organism>
<evidence type="ECO:0000313" key="1">
    <source>
        <dbReference type="EMBL" id="QKD80791.1"/>
    </source>
</evidence>
<dbReference type="InterPro" id="IPR012441">
    <property type="entry name" value="DUF1643"/>
</dbReference>
<accession>A0A6M8BB81</accession>
<dbReference type="KEGG" id="theu:HPC62_00135"/>
<name>A0A6M8BB81_9CYAN</name>
<keyword evidence="2" id="KW-1185">Reference proteome</keyword>
<sequence>MAARQVFYVKDVKDAHTLQTTQPAVQPSVQPEIQPAGATFDPSGRYRYALWRMWDFAAPRVVFVMLNPSTADAERNDPTIRRCIGLAKAWGHGGLEVVNLFAYRTTRPQDLKQVDDPIGEAGDRPLITAAERAAQIILAWGNGGSLYQRDRAVLALLSGYPLHCLGLTQQQQPRHPLYVPGGTLPICYSPPSECTKD</sequence>
<dbReference type="RefSeq" id="WP_172353224.1">
    <property type="nucleotide sequence ID" value="NZ_CP053661.1"/>
</dbReference>
<dbReference type="Pfam" id="PF07799">
    <property type="entry name" value="DUF1643"/>
    <property type="match status" value="1"/>
</dbReference>
<reference evidence="1 2" key="1">
    <citation type="submission" date="2020-05" db="EMBL/GenBank/DDBJ databases">
        <title>Complete genome sequence of of a novel Thermoleptolyngbya strain isolated from hot springs of Ganzi, Sichuan China.</title>
        <authorList>
            <person name="Tang J."/>
            <person name="Daroch M."/>
            <person name="Li L."/>
            <person name="Waleron K."/>
            <person name="Waleron M."/>
            <person name="Waleron M."/>
        </authorList>
    </citation>
    <scope>NUCLEOTIDE SEQUENCE [LARGE SCALE GENOMIC DNA]</scope>
    <source>
        <strain evidence="1 2">PKUAC-SCTA183</strain>
    </source>
</reference>
<proteinExistence type="predicted"/>
<dbReference type="Proteomes" id="UP000505210">
    <property type="component" value="Chromosome"/>
</dbReference>
<dbReference type="EMBL" id="CP053661">
    <property type="protein sequence ID" value="QKD80791.1"/>
    <property type="molecule type" value="Genomic_DNA"/>
</dbReference>
<gene>
    <name evidence="1" type="ORF">HPC62_00135</name>
</gene>
<dbReference type="AlphaFoldDB" id="A0A6M8BB81"/>